<evidence type="ECO:0000256" key="1">
    <source>
        <dbReference type="ARBA" id="ARBA00022448"/>
    </source>
</evidence>
<keyword evidence="4" id="KW-0598">Phosphotransferase system</keyword>
<sequence length="104" mass="11818">MDVEQIAFTIIAHAGEAKSLAYSALREAEKNNFEKAENLIKEARTEINQSHQSQTDLLTSEANGEKTPINVLLIHSQDHLMTSMLAIDFIQELIKIYKKTFEKE</sequence>
<dbReference type="EMBL" id="QUSL01000040">
    <property type="protein sequence ID" value="RGD78966.1"/>
    <property type="molecule type" value="Genomic_DNA"/>
</dbReference>
<dbReference type="InterPro" id="IPR003188">
    <property type="entry name" value="PTS_IIA_lac/cel"/>
</dbReference>
<keyword evidence="3" id="KW-0808">Transferase</keyword>
<comment type="caution">
    <text evidence="9">The sequence shown here is derived from an EMBL/GenBank/DDBJ whole genome shotgun (WGS) entry which is preliminary data.</text>
</comment>
<feature type="binding site" evidence="6">
    <location>
        <position position="78"/>
    </location>
    <ligand>
        <name>Mg(2+)</name>
        <dbReference type="ChEBI" id="CHEBI:18420"/>
        <note>ligand shared between all trimeric partners</note>
    </ligand>
</feature>
<dbReference type="GO" id="GO:0016740">
    <property type="term" value="F:transferase activity"/>
    <property type="evidence" value="ECO:0007669"/>
    <property type="project" value="UniProtKB-KW"/>
</dbReference>
<dbReference type="GeneID" id="78230244"/>
<protein>
    <submittedName>
        <fullName evidence="9">PTS lactose/cellobiose transporter subunit IIA</fullName>
    </submittedName>
</protein>
<gene>
    <name evidence="9" type="ORF">DXB93_16570</name>
</gene>
<keyword evidence="2" id="KW-0762">Sugar transport</keyword>
<dbReference type="SUPFAM" id="SSF46973">
    <property type="entry name" value="Enzyme IIa from lactose specific PTS, IIa-lac"/>
    <property type="match status" value="1"/>
</dbReference>
<keyword evidence="1" id="KW-0813">Transport</keyword>
<dbReference type="AlphaFoldDB" id="A0A3E3EAD9"/>
<feature type="active site" description="Tele-phosphohistidine intermediate" evidence="5">
    <location>
        <position position="75"/>
    </location>
</feature>
<dbReference type="InterPro" id="IPR036542">
    <property type="entry name" value="PTS_IIA_lac/cel_sf"/>
</dbReference>
<name>A0A3E3EAD9_9FIRM</name>
<organism evidence="9 10">
    <name type="scientific">Thomasclavelia ramosa</name>
    <dbReference type="NCBI Taxonomy" id="1547"/>
    <lineage>
        <taxon>Bacteria</taxon>
        <taxon>Bacillati</taxon>
        <taxon>Bacillota</taxon>
        <taxon>Erysipelotrichia</taxon>
        <taxon>Erysipelotrichales</taxon>
        <taxon>Coprobacillaceae</taxon>
        <taxon>Thomasclavelia</taxon>
    </lineage>
</organism>
<dbReference type="Proteomes" id="UP000261032">
    <property type="component" value="Unassembled WGS sequence"/>
</dbReference>
<evidence type="ECO:0000256" key="4">
    <source>
        <dbReference type="ARBA" id="ARBA00022683"/>
    </source>
</evidence>
<evidence type="ECO:0000313" key="10">
    <source>
        <dbReference type="Proteomes" id="UP000261032"/>
    </source>
</evidence>
<reference evidence="9 10" key="1">
    <citation type="submission" date="2018-08" db="EMBL/GenBank/DDBJ databases">
        <title>A genome reference for cultivated species of the human gut microbiota.</title>
        <authorList>
            <person name="Zou Y."/>
            <person name="Xue W."/>
            <person name="Luo G."/>
        </authorList>
    </citation>
    <scope>NUCLEOTIDE SEQUENCE [LARGE SCALE GENOMIC DNA]</scope>
    <source>
        <strain evidence="9 10">OM06-4</strain>
    </source>
</reference>
<dbReference type="PANTHER" id="PTHR34382:SF7">
    <property type="entry name" value="PTS SYSTEM N,N'-DIACETYLCHITOBIOSE-SPECIFIC EIIA COMPONENT"/>
    <property type="match status" value="1"/>
</dbReference>
<dbReference type="PANTHER" id="PTHR34382">
    <property type="entry name" value="PTS SYSTEM N,N'-DIACETYLCHITOBIOSE-SPECIFIC EIIA COMPONENT"/>
    <property type="match status" value="1"/>
</dbReference>
<dbReference type="PIRSF" id="PIRSF000699">
    <property type="entry name" value="PTS_IILac_III"/>
    <property type="match status" value="1"/>
</dbReference>
<dbReference type="CDD" id="cd00215">
    <property type="entry name" value="PTS_IIA_lac"/>
    <property type="match status" value="1"/>
</dbReference>
<comment type="cofactor">
    <cofactor evidence="6">
        <name>Mg(2+)</name>
        <dbReference type="ChEBI" id="CHEBI:18420"/>
    </cofactor>
    <text evidence="6">Binds 1 Mg(2+) ion per trimer.</text>
</comment>
<evidence type="ECO:0000256" key="6">
    <source>
        <dbReference type="PIRSR" id="PIRSR000699-2"/>
    </source>
</evidence>
<dbReference type="Pfam" id="PF02255">
    <property type="entry name" value="PTS_IIA"/>
    <property type="match status" value="1"/>
</dbReference>
<evidence type="ECO:0000256" key="8">
    <source>
        <dbReference type="SAM" id="Coils"/>
    </source>
</evidence>
<evidence type="ECO:0000256" key="7">
    <source>
        <dbReference type="PROSITE-ProRule" id="PRU00418"/>
    </source>
</evidence>
<keyword evidence="6" id="KW-0479">Metal-binding</keyword>
<dbReference type="Gene3D" id="1.20.58.80">
    <property type="entry name" value="Phosphotransferase system, lactose/cellobiose-type IIA subunit"/>
    <property type="match status" value="1"/>
</dbReference>
<feature type="coiled-coil region" evidence="8">
    <location>
        <begin position="26"/>
        <end position="53"/>
    </location>
</feature>
<dbReference type="GO" id="GO:0009401">
    <property type="term" value="P:phosphoenolpyruvate-dependent sugar phosphotransferase system"/>
    <property type="evidence" value="ECO:0007669"/>
    <property type="project" value="UniProtKB-KW"/>
</dbReference>
<evidence type="ECO:0000256" key="2">
    <source>
        <dbReference type="ARBA" id="ARBA00022597"/>
    </source>
</evidence>
<dbReference type="GO" id="GO:0046872">
    <property type="term" value="F:metal ion binding"/>
    <property type="evidence" value="ECO:0007669"/>
    <property type="project" value="UniProtKB-KW"/>
</dbReference>
<keyword evidence="8" id="KW-0175">Coiled coil</keyword>
<evidence type="ECO:0000313" key="9">
    <source>
        <dbReference type="EMBL" id="RGD78966.1"/>
    </source>
</evidence>
<dbReference type="RefSeq" id="WP_008789400.1">
    <property type="nucleotide sequence ID" value="NZ_JAQEEX010000043.1"/>
</dbReference>
<accession>A0A3E3EAD9</accession>
<feature type="modified residue" description="Phosphohistidine; by HPr" evidence="7">
    <location>
        <position position="75"/>
    </location>
</feature>
<proteinExistence type="predicted"/>
<keyword evidence="6" id="KW-0460">Magnesium</keyword>
<evidence type="ECO:0000256" key="3">
    <source>
        <dbReference type="ARBA" id="ARBA00022679"/>
    </source>
</evidence>
<evidence type="ECO:0000256" key="5">
    <source>
        <dbReference type="PIRSR" id="PIRSR000699-1"/>
    </source>
</evidence>
<dbReference type="PROSITE" id="PS51095">
    <property type="entry name" value="PTS_EIIA_TYPE_3"/>
    <property type="match status" value="1"/>
</dbReference>